<feature type="transmembrane region" description="Helical" evidence="7">
    <location>
        <begin position="17"/>
        <end position="39"/>
    </location>
</feature>
<feature type="transmembrane region" description="Helical" evidence="7">
    <location>
        <begin position="251"/>
        <end position="271"/>
    </location>
</feature>
<feature type="compositionally biased region" description="Low complexity" evidence="6">
    <location>
        <begin position="293"/>
        <end position="303"/>
    </location>
</feature>
<evidence type="ECO:0000256" key="2">
    <source>
        <dbReference type="ARBA" id="ARBA00022692"/>
    </source>
</evidence>
<feature type="domain" description="Rhodopsin" evidence="8">
    <location>
        <begin position="35"/>
        <end position="276"/>
    </location>
</feature>
<evidence type="ECO:0000256" key="5">
    <source>
        <dbReference type="ARBA" id="ARBA00038359"/>
    </source>
</evidence>
<evidence type="ECO:0000256" key="1">
    <source>
        <dbReference type="ARBA" id="ARBA00004141"/>
    </source>
</evidence>
<feature type="transmembrane region" description="Helical" evidence="7">
    <location>
        <begin position="212"/>
        <end position="231"/>
    </location>
</feature>
<evidence type="ECO:0000256" key="7">
    <source>
        <dbReference type="SAM" id="Phobius"/>
    </source>
</evidence>
<feature type="compositionally biased region" description="Polar residues" evidence="6">
    <location>
        <begin position="323"/>
        <end position="346"/>
    </location>
</feature>
<evidence type="ECO:0000256" key="4">
    <source>
        <dbReference type="ARBA" id="ARBA00023136"/>
    </source>
</evidence>
<protein>
    <recommendedName>
        <fullName evidence="8">Rhodopsin domain-containing protein</fullName>
    </recommendedName>
</protein>
<accession>A0ABR1KFG3</accession>
<keyword evidence="10" id="KW-1185">Reference proteome</keyword>
<feature type="transmembrane region" description="Helical" evidence="7">
    <location>
        <begin position="94"/>
        <end position="118"/>
    </location>
</feature>
<dbReference type="Proteomes" id="UP001363622">
    <property type="component" value="Unassembled WGS sequence"/>
</dbReference>
<evidence type="ECO:0000259" key="8">
    <source>
        <dbReference type="Pfam" id="PF20684"/>
    </source>
</evidence>
<feature type="transmembrane region" description="Helical" evidence="7">
    <location>
        <begin position="130"/>
        <end position="149"/>
    </location>
</feature>
<comment type="subcellular location">
    <subcellularLocation>
        <location evidence="1">Membrane</location>
        <topology evidence="1">Multi-pass membrane protein</topology>
    </subcellularLocation>
</comment>
<evidence type="ECO:0000313" key="9">
    <source>
        <dbReference type="EMBL" id="KAK7512332.1"/>
    </source>
</evidence>
<dbReference type="PANTHER" id="PTHR33048:SF96">
    <property type="entry name" value="INTEGRAL MEMBRANE PROTEIN"/>
    <property type="match status" value="1"/>
</dbReference>
<proteinExistence type="inferred from homology"/>
<dbReference type="InterPro" id="IPR049326">
    <property type="entry name" value="Rhodopsin_dom_fungi"/>
</dbReference>
<dbReference type="EMBL" id="JBBPHU010000011">
    <property type="protein sequence ID" value="KAK7512332.1"/>
    <property type="molecule type" value="Genomic_DNA"/>
</dbReference>
<evidence type="ECO:0000313" key="10">
    <source>
        <dbReference type="Proteomes" id="UP001363622"/>
    </source>
</evidence>
<keyword evidence="3 7" id="KW-1133">Transmembrane helix</keyword>
<name>A0ABR1KFG3_9PEZI</name>
<evidence type="ECO:0000256" key="3">
    <source>
        <dbReference type="ARBA" id="ARBA00022989"/>
    </source>
</evidence>
<comment type="caution">
    <text evidence="9">The sequence shown here is derived from an EMBL/GenBank/DDBJ whole genome shotgun (WGS) entry which is preliminary data.</text>
</comment>
<feature type="region of interest" description="Disordered" evidence="6">
    <location>
        <begin position="289"/>
        <end position="353"/>
    </location>
</feature>
<reference evidence="9 10" key="1">
    <citation type="submission" date="2024-04" db="EMBL/GenBank/DDBJ databases">
        <title>Phyllosticta paracitricarpa is synonymous to the EU quarantine fungus P. citricarpa based on phylogenomic analyses.</title>
        <authorList>
            <consortium name="Lawrence Berkeley National Laboratory"/>
            <person name="Van Ingen-Buijs V.A."/>
            <person name="Van Westerhoven A.C."/>
            <person name="Haridas S."/>
            <person name="Skiadas P."/>
            <person name="Martin F."/>
            <person name="Groenewald J.Z."/>
            <person name="Crous P.W."/>
            <person name="Seidl M.F."/>
        </authorList>
    </citation>
    <scope>NUCLEOTIDE SEQUENCE [LARGE SCALE GENOMIC DNA]</scope>
    <source>
        <strain evidence="9 10">CBS 123371</strain>
    </source>
</reference>
<keyword evidence="4 7" id="KW-0472">Membrane</keyword>
<comment type="similarity">
    <text evidence="5">Belongs to the SAT4 family.</text>
</comment>
<gene>
    <name evidence="9" type="ORF">IWZ03DRAFT_408866</name>
</gene>
<evidence type="ECO:0000256" key="6">
    <source>
        <dbReference type="SAM" id="MobiDB-lite"/>
    </source>
</evidence>
<sequence length="370" mass="41597">MPGSADFTHAPAVRGTVIYVVLIISLLVVWVTTCLRFYVRAIKIKSWGVDDWWMMLTWAAFTAMGICLILLAYSGFGKHIWKVPTKWIIFGFKAYLAAELTYILCVVFLKLSVCAFFLRLTNLKWQIWTVWVLIAVNSIYSIGYFFLILNQCSPISHLWDQIILKKGSCLPESTILGASYAHNTMSIVSDWILSTLPIFLLRNSKLKKQAKIIIIVLLCLGYFSSVASMIRMSSLPTLNRTLDYTFTVTPIAIWSAVEAAVGILAANLATFRPLLSSYVQTVTTLDSIDSRRGGTSTSRMSGWRRGKSQERFTLNSEGHDMNRLQSTDVRTVQGSSVSDRTSTASGKKNADEEMGIYKQTELMIREEKIS</sequence>
<dbReference type="Pfam" id="PF20684">
    <property type="entry name" value="Fung_rhodopsin"/>
    <property type="match status" value="1"/>
</dbReference>
<dbReference type="InterPro" id="IPR052337">
    <property type="entry name" value="SAT4-like"/>
</dbReference>
<keyword evidence="2 7" id="KW-0812">Transmembrane</keyword>
<dbReference type="PANTHER" id="PTHR33048">
    <property type="entry name" value="PTH11-LIKE INTEGRAL MEMBRANE PROTEIN (AFU_ORTHOLOGUE AFUA_5G11245)"/>
    <property type="match status" value="1"/>
</dbReference>
<feature type="transmembrane region" description="Helical" evidence="7">
    <location>
        <begin position="51"/>
        <end position="74"/>
    </location>
</feature>
<organism evidence="9 10">
    <name type="scientific">Phyllosticta citriasiana</name>
    <dbReference type="NCBI Taxonomy" id="595635"/>
    <lineage>
        <taxon>Eukaryota</taxon>
        <taxon>Fungi</taxon>
        <taxon>Dikarya</taxon>
        <taxon>Ascomycota</taxon>
        <taxon>Pezizomycotina</taxon>
        <taxon>Dothideomycetes</taxon>
        <taxon>Dothideomycetes incertae sedis</taxon>
        <taxon>Botryosphaeriales</taxon>
        <taxon>Phyllostictaceae</taxon>
        <taxon>Phyllosticta</taxon>
    </lineage>
</organism>